<dbReference type="Pfam" id="PF14111">
    <property type="entry name" value="DUF4283"/>
    <property type="match status" value="1"/>
</dbReference>
<evidence type="ECO:0000256" key="2">
    <source>
        <dbReference type="SAM" id="MobiDB-lite"/>
    </source>
</evidence>
<keyword evidence="1" id="KW-0479">Metal-binding</keyword>
<proteinExistence type="predicted"/>
<dbReference type="InterPro" id="IPR025558">
    <property type="entry name" value="DUF4283"/>
</dbReference>
<dbReference type="STRING" id="3821.A0A151TES3"/>
<dbReference type="GO" id="GO:0003676">
    <property type="term" value="F:nucleic acid binding"/>
    <property type="evidence" value="ECO:0007669"/>
    <property type="project" value="InterPro"/>
</dbReference>
<evidence type="ECO:0000256" key="1">
    <source>
        <dbReference type="PROSITE-ProRule" id="PRU00047"/>
    </source>
</evidence>
<evidence type="ECO:0000313" key="5">
    <source>
        <dbReference type="Proteomes" id="UP000075243"/>
    </source>
</evidence>
<accession>A0A151TES3</accession>
<protein>
    <submittedName>
        <fullName evidence="4">Transposon TX1 uncharacterized</fullName>
    </submittedName>
</protein>
<feature type="region of interest" description="Disordered" evidence="2">
    <location>
        <begin position="151"/>
        <end position="187"/>
    </location>
</feature>
<gene>
    <name evidence="4" type="ORF">KK1_011732</name>
</gene>
<keyword evidence="5" id="KW-1185">Reference proteome</keyword>
<dbReference type="GO" id="GO:0008270">
    <property type="term" value="F:zinc ion binding"/>
    <property type="evidence" value="ECO:0007669"/>
    <property type="project" value="UniProtKB-KW"/>
</dbReference>
<name>A0A151TES3_CAJCA</name>
<organism evidence="4 5">
    <name type="scientific">Cajanus cajan</name>
    <name type="common">Pigeon pea</name>
    <name type="synonym">Cajanus indicus</name>
    <dbReference type="NCBI Taxonomy" id="3821"/>
    <lineage>
        <taxon>Eukaryota</taxon>
        <taxon>Viridiplantae</taxon>
        <taxon>Streptophyta</taxon>
        <taxon>Embryophyta</taxon>
        <taxon>Tracheophyta</taxon>
        <taxon>Spermatophyta</taxon>
        <taxon>Magnoliopsida</taxon>
        <taxon>eudicotyledons</taxon>
        <taxon>Gunneridae</taxon>
        <taxon>Pentapetalae</taxon>
        <taxon>rosids</taxon>
        <taxon>fabids</taxon>
        <taxon>Fabales</taxon>
        <taxon>Fabaceae</taxon>
        <taxon>Papilionoideae</taxon>
        <taxon>50 kb inversion clade</taxon>
        <taxon>NPAAA clade</taxon>
        <taxon>indigoferoid/millettioid clade</taxon>
        <taxon>Phaseoleae</taxon>
        <taxon>Cajanus</taxon>
    </lineage>
</organism>
<dbReference type="InterPro" id="IPR005135">
    <property type="entry name" value="Endo/exonuclease/phosphatase"/>
</dbReference>
<dbReference type="Proteomes" id="UP000075243">
    <property type="component" value="Chromosome 6"/>
</dbReference>
<dbReference type="InterPro" id="IPR001878">
    <property type="entry name" value="Znf_CCHC"/>
</dbReference>
<dbReference type="SMART" id="SM00343">
    <property type="entry name" value="ZnF_C2HC"/>
    <property type="match status" value="1"/>
</dbReference>
<dbReference type="Pfam" id="PF00098">
    <property type="entry name" value="zf-CCHC"/>
    <property type="match status" value="1"/>
</dbReference>
<dbReference type="Pfam" id="PF03372">
    <property type="entry name" value="Exo_endo_phos"/>
    <property type="match status" value="1"/>
</dbReference>
<dbReference type="Gramene" id="C.cajan_11403.t">
    <property type="protein sequence ID" value="C.cajan_11403.t"/>
    <property type="gene ID" value="C.cajan_11403"/>
</dbReference>
<dbReference type="SUPFAM" id="SSF56219">
    <property type="entry name" value="DNase I-like"/>
    <property type="match status" value="1"/>
</dbReference>
<dbReference type="PANTHER" id="PTHR31286">
    <property type="entry name" value="GLYCINE-RICH CELL WALL STRUCTURAL PROTEIN 1.8-LIKE"/>
    <property type="match status" value="1"/>
</dbReference>
<dbReference type="PANTHER" id="PTHR31286:SF99">
    <property type="entry name" value="DUF4283 DOMAIN-CONTAINING PROTEIN"/>
    <property type="match status" value="1"/>
</dbReference>
<dbReference type="EMBL" id="CM003608">
    <property type="protein sequence ID" value="KYP65496.1"/>
    <property type="molecule type" value="Genomic_DNA"/>
</dbReference>
<keyword evidence="1" id="KW-0862">Zinc</keyword>
<dbReference type="PROSITE" id="PS50158">
    <property type="entry name" value="ZF_CCHC"/>
    <property type="match status" value="1"/>
</dbReference>
<evidence type="ECO:0000259" key="3">
    <source>
        <dbReference type="PROSITE" id="PS50158"/>
    </source>
</evidence>
<dbReference type="Gene3D" id="3.60.10.10">
    <property type="entry name" value="Endonuclease/exonuclease/phosphatase"/>
    <property type="match status" value="1"/>
</dbReference>
<feature type="compositionally biased region" description="Basic and acidic residues" evidence="2">
    <location>
        <begin position="160"/>
        <end position="178"/>
    </location>
</feature>
<feature type="domain" description="CCHC-type" evidence="3">
    <location>
        <begin position="133"/>
        <end position="146"/>
    </location>
</feature>
<keyword evidence="1" id="KW-0863">Zinc-finger</keyword>
<sequence length="563" mass="64522">MIDMPNDFFLVQFMEEEDYRHALYDCPWMIADHYILVQRWRPFFTLTANKTKKVAAWIRIPGLPIELYNDRFLWRVGSKLGTMLKIDKLTSIHSRGKFARICVEVNLNRRLVSMINVLGHIIKLEYEGLHSVCFNCGKYGHRQDQCDVAAGPMKSTNNEAPKKDSGNMEVDTGERHATSNESLPRVTHKPVTEQENLAVTTQSEQDSDNLYGPWMLVKRRKNSGKFRSSPKIKEDFPLHILWSINILEHSTHFIHIKINGGDFPWFCTLVYASPHPQGRILLWRDIIRLANLVDGAWLVMGDFNAVLQPHEISGSTGQSFLRGDQAFRSCINQCNLMNMGYNGATFTNTRYFHGTTIARRRRSKVDKLMNDDGEWVEHPAELERMVTSFYTSLFTNEGISTAFCLTNAFPRLSEAELSTLGAPISNEEIHHTVKHMGGFKAPSPDGLQAVFFKSHWDIVGNSVCQLIHDIEVEPCKVADINETLIVLIPKVENVSFLKQMRPIGLCNVSYKILTKVLAHRLNQVMEKLVHPNQCNFIPHRQRKENIIIFQEVIHSMRYKSGAK</sequence>
<dbReference type="OMA" id="HILWSIN"/>
<dbReference type="InterPro" id="IPR036691">
    <property type="entry name" value="Endo/exonu/phosph_ase_sf"/>
</dbReference>
<reference evidence="4 5" key="1">
    <citation type="journal article" date="2012" name="Nat. Biotechnol.">
        <title>Draft genome sequence of pigeonpea (Cajanus cajan), an orphan legume crop of resource-poor farmers.</title>
        <authorList>
            <person name="Varshney R.K."/>
            <person name="Chen W."/>
            <person name="Li Y."/>
            <person name="Bharti A.K."/>
            <person name="Saxena R.K."/>
            <person name="Schlueter J.A."/>
            <person name="Donoghue M.T."/>
            <person name="Azam S."/>
            <person name="Fan G."/>
            <person name="Whaley A.M."/>
            <person name="Farmer A.D."/>
            <person name="Sheridan J."/>
            <person name="Iwata A."/>
            <person name="Tuteja R."/>
            <person name="Penmetsa R.V."/>
            <person name="Wu W."/>
            <person name="Upadhyaya H.D."/>
            <person name="Yang S.P."/>
            <person name="Shah T."/>
            <person name="Saxena K.B."/>
            <person name="Michael T."/>
            <person name="McCombie W.R."/>
            <person name="Yang B."/>
            <person name="Zhang G."/>
            <person name="Yang H."/>
            <person name="Wang J."/>
            <person name="Spillane C."/>
            <person name="Cook D.R."/>
            <person name="May G.D."/>
            <person name="Xu X."/>
            <person name="Jackson S.A."/>
        </authorList>
    </citation>
    <scope>NUCLEOTIDE SEQUENCE [LARGE SCALE GENOMIC DNA]</scope>
    <source>
        <strain evidence="5">cv. Asha</strain>
    </source>
</reference>
<dbReference type="AlphaFoldDB" id="A0A151TES3"/>
<evidence type="ECO:0000313" key="4">
    <source>
        <dbReference type="EMBL" id="KYP65496.1"/>
    </source>
</evidence>
<dbReference type="InterPro" id="IPR040256">
    <property type="entry name" value="At4g02000-like"/>
</dbReference>